<dbReference type="InterPro" id="IPR035985">
    <property type="entry name" value="Ubiquitin-activating_enz"/>
</dbReference>
<dbReference type="RefSeq" id="WP_160654616.1">
    <property type="nucleotide sequence ID" value="NZ_RSEJ01000021.1"/>
</dbReference>
<dbReference type="SUPFAM" id="SSF69572">
    <property type="entry name" value="Activating enzymes of the ubiquitin-like proteins"/>
    <property type="match status" value="1"/>
</dbReference>
<dbReference type="Gene3D" id="3.40.140.10">
    <property type="entry name" value="Cytidine Deaminase, domain 2"/>
    <property type="match status" value="1"/>
</dbReference>
<keyword evidence="4" id="KW-0862">Zinc</keyword>
<dbReference type="Pfam" id="PF14464">
    <property type="entry name" value="Prok-JAB"/>
    <property type="match status" value="1"/>
</dbReference>
<dbReference type="SUPFAM" id="SSF102712">
    <property type="entry name" value="JAB1/MPN domain"/>
    <property type="match status" value="1"/>
</dbReference>
<protein>
    <recommendedName>
        <fullName evidence="10">Thiamine biosynthesis protein ThiF</fullName>
    </recommendedName>
</protein>
<evidence type="ECO:0000259" key="7">
    <source>
        <dbReference type="Pfam" id="PF14464"/>
    </source>
</evidence>
<dbReference type="InterPro" id="IPR028090">
    <property type="entry name" value="JAB_dom_prok"/>
</dbReference>
<evidence type="ECO:0008006" key="10">
    <source>
        <dbReference type="Google" id="ProtNLM"/>
    </source>
</evidence>
<keyword evidence="3" id="KW-0378">Hydrolase</keyword>
<name>A0ABW9YL82_9GAMM</name>
<dbReference type="InterPro" id="IPR000594">
    <property type="entry name" value="ThiF_NAD_FAD-bd"/>
</dbReference>
<evidence type="ECO:0000256" key="2">
    <source>
        <dbReference type="ARBA" id="ARBA00022723"/>
    </source>
</evidence>
<dbReference type="Proteomes" id="UP000738517">
    <property type="component" value="Unassembled WGS sequence"/>
</dbReference>
<accession>A0ABW9YL82</accession>
<dbReference type="Gene3D" id="3.40.50.720">
    <property type="entry name" value="NAD(P)-binding Rossmann-like Domain"/>
    <property type="match status" value="1"/>
</dbReference>
<evidence type="ECO:0000256" key="5">
    <source>
        <dbReference type="ARBA" id="ARBA00023049"/>
    </source>
</evidence>
<dbReference type="EMBL" id="RSEJ01000021">
    <property type="protein sequence ID" value="NBI54553.1"/>
    <property type="molecule type" value="Genomic_DNA"/>
</dbReference>
<keyword evidence="5" id="KW-0482">Metalloprotease</keyword>
<evidence type="ECO:0000256" key="1">
    <source>
        <dbReference type="ARBA" id="ARBA00022670"/>
    </source>
</evidence>
<dbReference type="InterPro" id="IPR032865">
    <property type="entry name" value="Prok-E2_A"/>
</dbReference>
<organism evidence="8 9">
    <name type="scientific">Photobacterium alginatilyticum</name>
    <dbReference type="NCBI Taxonomy" id="1775171"/>
    <lineage>
        <taxon>Bacteria</taxon>
        <taxon>Pseudomonadati</taxon>
        <taxon>Pseudomonadota</taxon>
        <taxon>Gammaproteobacteria</taxon>
        <taxon>Vibrionales</taxon>
        <taxon>Vibrionaceae</taxon>
        <taxon>Photobacterium</taxon>
    </lineage>
</organism>
<gene>
    <name evidence="8" type="ORF">EIZ48_18705</name>
</gene>
<sequence length="739" mass="82973">MTAFYSLEGKRVKEHEMGPGSVSLIHAINKSASWELVELIKLGDDKAIEYVIADITCDEVPSRNKVGIQYSERIGFKVTDQIVPTTYALRQKFPILIHQNATPPDSPRDLCLYLEPTDVVESTWTAEKHLKRVSWWLMQASRGELHPQDQALEPLFFPTLSSIVLPPDFQLECNAGRKIFITAFEPNRDTEVPCGTYVAHWQSCRGTKVKLNTIDIRLPPATHGIVNYMPYTFRELALFCEKRTDANLTSLVREKLSELKGDSHQMHCPTCIILRFPIRRDDSAKPEKNQLMAVLTRSGISDLLKLFEVSLNGLPNVSALAGNLRPMTTCDIELPLEPVECLIRPDERTRRAQSGIQEAGGNGLIIGAGALGGALVDFWARCGWGKWVVVDDDYFRPHNFTRHVALDVHVGQSKSQAMAQIGNIHAGHLSMFSHLHLNATEFADQDLKGAYRTADLVVDATASIAYPRKVSGQRHAPRHLSVFFTPDGRDAVMLTEDKQRHIRLNALEAQYYRSVINEDWGRGHLDTPKSFRSGTGCRDISVTMSHFRVMSHASLLAEHIMMQAKGNEASISVWVNELTSGNRVRQSVPVYKTKSYESVLSDFRVVWDEGTEKKLHALRTKHLPMETGGIIVGYHDLPTRHVFIVDVLPAPSDSQHHNTWFKRGTEGVAEIVEEIQRRTAGNVSYLGEWHSHPRGSSSELSGLDSIQLDQIASRLAEDGLPAYSMIVSDRNIKVFERRL</sequence>
<evidence type="ECO:0000259" key="6">
    <source>
        <dbReference type="Pfam" id="PF00899"/>
    </source>
</evidence>
<evidence type="ECO:0000313" key="8">
    <source>
        <dbReference type="EMBL" id="NBI54553.1"/>
    </source>
</evidence>
<evidence type="ECO:0000313" key="9">
    <source>
        <dbReference type="Proteomes" id="UP000738517"/>
    </source>
</evidence>
<keyword evidence="9" id="KW-1185">Reference proteome</keyword>
<evidence type="ECO:0000256" key="4">
    <source>
        <dbReference type="ARBA" id="ARBA00022833"/>
    </source>
</evidence>
<keyword evidence="2" id="KW-0479">Metal-binding</keyword>
<dbReference type="Pfam" id="PF00899">
    <property type="entry name" value="ThiF"/>
    <property type="match status" value="1"/>
</dbReference>
<feature type="domain" description="JAB" evidence="7">
    <location>
        <begin position="612"/>
        <end position="703"/>
    </location>
</feature>
<comment type="caution">
    <text evidence="8">The sequence shown here is derived from an EMBL/GenBank/DDBJ whole genome shotgun (WGS) entry which is preliminary data.</text>
</comment>
<reference evidence="8 9" key="1">
    <citation type="journal article" date="2017" name="Int. J. Syst. Evol. Microbiol.">
        <title>Photobacterium alginatilyticum sp. nov., a marine bacterium isolated from bottom seawater.</title>
        <authorList>
            <person name="Wang X."/>
            <person name="Wang Y."/>
            <person name="Yang X."/>
            <person name="Sun H."/>
            <person name="Li B."/>
            <person name="Zhang X.H."/>
        </authorList>
    </citation>
    <scope>NUCLEOTIDE SEQUENCE [LARGE SCALE GENOMIC DNA]</scope>
    <source>
        <strain evidence="8 9">P03D4</strain>
    </source>
</reference>
<dbReference type="Pfam" id="PF14457">
    <property type="entry name" value="Prok-E2_A"/>
    <property type="match status" value="1"/>
</dbReference>
<evidence type="ECO:0000256" key="3">
    <source>
        <dbReference type="ARBA" id="ARBA00022801"/>
    </source>
</evidence>
<keyword evidence="1" id="KW-0645">Protease</keyword>
<feature type="domain" description="THIF-type NAD/FAD binding fold" evidence="6">
    <location>
        <begin position="364"/>
        <end position="468"/>
    </location>
</feature>
<proteinExistence type="predicted"/>